<keyword evidence="2" id="KW-0067">ATP-binding</keyword>
<reference evidence="7" key="1">
    <citation type="submission" date="2017-02" db="UniProtKB">
        <authorList>
            <consortium name="WormBaseParasite"/>
        </authorList>
    </citation>
    <scope>IDENTIFICATION</scope>
</reference>
<accession>A0A0M3KAU3</accession>
<dbReference type="InterPro" id="IPR020635">
    <property type="entry name" value="Tyr_kinase_cat_dom"/>
</dbReference>
<dbReference type="InterPro" id="IPR050198">
    <property type="entry name" value="Non-receptor_tyrosine_kinases"/>
</dbReference>
<organism evidence="7">
    <name type="scientific">Anisakis simplex</name>
    <name type="common">Herring worm</name>
    <dbReference type="NCBI Taxonomy" id="6269"/>
    <lineage>
        <taxon>Eukaryota</taxon>
        <taxon>Metazoa</taxon>
        <taxon>Ecdysozoa</taxon>
        <taxon>Nematoda</taxon>
        <taxon>Chromadorea</taxon>
        <taxon>Rhabditida</taxon>
        <taxon>Spirurina</taxon>
        <taxon>Ascaridomorpha</taxon>
        <taxon>Ascaridoidea</taxon>
        <taxon>Anisakidae</taxon>
        <taxon>Anisakis</taxon>
        <taxon>Anisakis simplex complex</taxon>
    </lineage>
</organism>
<proteinExistence type="predicted"/>
<evidence type="ECO:0000256" key="2">
    <source>
        <dbReference type="ARBA" id="ARBA00022840"/>
    </source>
</evidence>
<evidence type="ECO:0000259" key="4">
    <source>
        <dbReference type="PROSITE" id="PS50011"/>
    </source>
</evidence>
<dbReference type="InterPro" id="IPR001245">
    <property type="entry name" value="Ser-Thr/Tyr_kinase_cat_dom"/>
</dbReference>
<evidence type="ECO:0000256" key="3">
    <source>
        <dbReference type="SAM" id="MobiDB-lite"/>
    </source>
</evidence>
<reference evidence="5 6" key="2">
    <citation type="submission" date="2018-11" db="EMBL/GenBank/DDBJ databases">
        <authorList>
            <consortium name="Pathogen Informatics"/>
        </authorList>
    </citation>
    <scope>NUCLEOTIDE SEQUENCE [LARGE SCALE GENOMIC DNA]</scope>
</reference>
<dbReference type="OrthoDB" id="4062651at2759"/>
<dbReference type="Pfam" id="PF07714">
    <property type="entry name" value="PK_Tyr_Ser-Thr"/>
    <property type="match status" value="1"/>
</dbReference>
<dbReference type="Gene3D" id="1.10.510.10">
    <property type="entry name" value="Transferase(Phosphotransferase) domain 1"/>
    <property type="match status" value="1"/>
</dbReference>
<feature type="domain" description="Protein kinase" evidence="4">
    <location>
        <begin position="1"/>
        <end position="136"/>
    </location>
</feature>
<gene>
    <name evidence="5" type="ORF">ASIM_LOCUS17489</name>
</gene>
<dbReference type="WBParaSite" id="ASIM_0001808901-mRNA-1">
    <property type="protein sequence ID" value="ASIM_0001808901-mRNA-1"/>
    <property type="gene ID" value="ASIM_0001808901"/>
</dbReference>
<dbReference type="SUPFAM" id="SSF56112">
    <property type="entry name" value="Protein kinase-like (PK-like)"/>
    <property type="match status" value="1"/>
</dbReference>
<sequence>MRALEDNERLYVMSAQKKVPFAWCPPESLRKRQFSHASDVWAFGVTLWEMFSYGDEPWAGCRGAEVYFLQCFCFLLIRLSVLMMVLTKTEAGERLSRPLRCSNEIYDLMSSCWLPEAEDRPRFSLLRSLLSDIKFMIAEAREECLSTQQLSLELKANDRVIVIDGRNARILGPQMITSIIDMHPSARTAAPAASDDNKQSSSKKPKPSIPTLGPNAPNSGGHWDDSAQSRSQTDPFSPFSDYEFDVDEENIGNTIAELQQQSQQQPSVLEPIVVAGGQVRKPTALVDRETLANALASLGAAKAVSPKSARSHSFLAPRASTSTASVTPAPPIPPQPVTHHLKPTPQPVETDTMNSKKGTFVEDVYSH</sequence>
<feature type="compositionally biased region" description="Polar residues" evidence="3">
    <location>
        <begin position="347"/>
        <end position="357"/>
    </location>
</feature>
<feature type="region of interest" description="Disordered" evidence="3">
    <location>
        <begin position="186"/>
        <end position="243"/>
    </location>
</feature>
<keyword evidence="1" id="KW-0547">Nucleotide-binding</keyword>
<keyword evidence="6" id="KW-1185">Reference proteome</keyword>
<feature type="region of interest" description="Disordered" evidence="3">
    <location>
        <begin position="316"/>
        <end position="367"/>
    </location>
</feature>
<dbReference type="PROSITE" id="PS50011">
    <property type="entry name" value="PROTEIN_KINASE_DOM"/>
    <property type="match status" value="1"/>
</dbReference>
<evidence type="ECO:0000313" key="7">
    <source>
        <dbReference type="WBParaSite" id="ASIM_0001808901-mRNA-1"/>
    </source>
</evidence>
<evidence type="ECO:0000313" key="6">
    <source>
        <dbReference type="Proteomes" id="UP000267096"/>
    </source>
</evidence>
<dbReference type="EMBL" id="UYRR01034192">
    <property type="protein sequence ID" value="VDK60539.1"/>
    <property type="molecule type" value="Genomic_DNA"/>
</dbReference>
<dbReference type="SMART" id="SM00219">
    <property type="entry name" value="TyrKc"/>
    <property type="match status" value="1"/>
</dbReference>
<evidence type="ECO:0000256" key="1">
    <source>
        <dbReference type="ARBA" id="ARBA00022741"/>
    </source>
</evidence>
<dbReference type="Proteomes" id="UP000267096">
    <property type="component" value="Unassembled WGS sequence"/>
</dbReference>
<dbReference type="GO" id="GO:0005524">
    <property type="term" value="F:ATP binding"/>
    <property type="evidence" value="ECO:0007669"/>
    <property type="project" value="UniProtKB-KW"/>
</dbReference>
<dbReference type="InterPro" id="IPR000719">
    <property type="entry name" value="Prot_kinase_dom"/>
</dbReference>
<feature type="compositionally biased region" description="Low complexity" evidence="3">
    <location>
        <begin position="316"/>
        <end position="327"/>
    </location>
</feature>
<dbReference type="AlphaFoldDB" id="A0A0M3KAU3"/>
<dbReference type="InterPro" id="IPR011009">
    <property type="entry name" value="Kinase-like_dom_sf"/>
</dbReference>
<evidence type="ECO:0000313" key="5">
    <source>
        <dbReference type="EMBL" id="VDK60539.1"/>
    </source>
</evidence>
<name>A0A0M3KAU3_ANISI</name>
<dbReference type="GO" id="GO:0004713">
    <property type="term" value="F:protein tyrosine kinase activity"/>
    <property type="evidence" value="ECO:0007669"/>
    <property type="project" value="InterPro"/>
</dbReference>
<protein>
    <submittedName>
        <fullName evidence="7">Tyrosine-protein kinase sid-3 (inferred by orthology to a C. elegans protein)</fullName>
    </submittedName>
</protein>
<dbReference type="PANTHER" id="PTHR24418">
    <property type="entry name" value="TYROSINE-PROTEIN KINASE"/>
    <property type="match status" value="1"/>
</dbReference>